<reference evidence="2" key="1">
    <citation type="submission" date="2018-06" db="EMBL/GenBank/DDBJ databases">
        <authorList>
            <person name="Zhirakovskaya E."/>
        </authorList>
    </citation>
    <scope>NUCLEOTIDE SEQUENCE</scope>
</reference>
<proteinExistence type="predicted"/>
<dbReference type="Pfam" id="PF04338">
    <property type="entry name" value="DUF481"/>
    <property type="match status" value="1"/>
</dbReference>
<gene>
    <name evidence="2" type="ORF">MNBD_GAMMA06-1376</name>
</gene>
<evidence type="ECO:0000313" key="2">
    <source>
        <dbReference type="EMBL" id="VAW55001.1"/>
    </source>
</evidence>
<evidence type="ECO:0000256" key="1">
    <source>
        <dbReference type="SAM" id="MobiDB-lite"/>
    </source>
</evidence>
<evidence type="ECO:0008006" key="3">
    <source>
        <dbReference type="Google" id="ProtNLM"/>
    </source>
</evidence>
<sequence length="248" mass="27643">MKKNSAALVMINLLVATSSVFSADNNDETKSPWTSSIELGFIRTTGNTETQTTAAKANVVYEVDKWRHTGHAESYGSQAKNQTTGETETSAERYDMSGKSDYKITERDYTYGIVKLQKDRFSGFEYNHVVSLGYGRKAIKQENMELDLEIGPGQKFFKVDGGENETEAILRLAANYWWKITDSSKFSQSLTSDIGETFTTNVSITGVQANINKTLALKFTYTIRNKSEVPEGSKNTDTEAGMTLVYTF</sequence>
<feature type="region of interest" description="Disordered" evidence="1">
    <location>
        <begin position="72"/>
        <end position="94"/>
    </location>
</feature>
<protein>
    <recommendedName>
        <fullName evidence="3">DUF481 domain-containing protein</fullName>
    </recommendedName>
</protein>
<name>A0A3B0WI51_9ZZZZ</name>
<dbReference type="InterPro" id="IPR007433">
    <property type="entry name" value="DUF481"/>
</dbReference>
<accession>A0A3B0WI51</accession>
<feature type="compositionally biased region" description="Polar residues" evidence="1">
    <location>
        <begin position="75"/>
        <end position="88"/>
    </location>
</feature>
<dbReference type="EMBL" id="UOFD01000082">
    <property type="protein sequence ID" value="VAW55001.1"/>
    <property type="molecule type" value="Genomic_DNA"/>
</dbReference>
<organism evidence="2">
    <name type="scientific">hydrothermal vent metagenome</name>
    <dbReference type="NCBI Taxonomy" id="652676"/>
    <lineage>
        <taxon>unclassified sequences</taxon>
        <taxon>metagenomes</taxon>
        <taxon>ecological metagenomes</taxon>
    </lineage>
</organism>
<dbReference type="AlphaFoldDB" id="A0A3B0WI51"/>